<evidence type="ECO:0000256" key="10">
    <source>
        <dbReference type="ARBA" id="ARBA00022990"/>
    </source>
</evidence>
<keyword evidence="12" id="KW-0472">Membrane</keyword>
<evidence type="ECO:0000256" key="2">
    <source>
        <dbReference type="ARBA" id="ARBA00004443"/>
    </source>
</evidence>
<dbReference type="AlphaFoldDB" id="A0A671QBD1"/>
<evidence type="ECO:0000256" key="5">
    <source>
        <dbReference type="ARBA" id="ARBA00016383"/>
    </source>
</evidence>
<comment type="similarity">
    <text evidence="3">Belongs to the complex I NDUFA7 subunit family.</text>
</comment>
<name>A0A671QBD1_9TELE</name>
<evidence type="ECO:0000256" key="6">
    <source>
        <dbReference type="ARBA" id="ARBA00022448"/>
    </source>
</evidence>
<evidence type="ECO:0000256" key="13">
    <source>
        <dbReference type="ARBA" id="ARBA00030360"/>
    </source>
</evidence>
<reference evidence="15" key="2">
    <citation type="submission" date="2025-09" db="UniProtKB">
        <authorList>
            <consortium name="Ensembl"/>
        </authorList>
    </citation>
    <scope>IDENTIFICATION</scope>
</reference>
<keyword evidence="6" id="KW-0813">Transport</keyword>
<evidence type="ECO:0000256" key="1">
    <source>
        <dbReference type="ARBA" id="ARBA00003195"/>
    </source>
</evidence>
<evidence type="ECO:0000256" key="12">
    <source>
        <dbReference type="ARBA" id="ARBA00023136"/>
    </source>
</evidence>
<dbReference type="GO" id="GO:0006120">
    <property type="term" value="P:mitochondrial electron transport, NADH to ubiquinone"/>
    <property type="evidence" value="ECO:0007669"/>
    <property type="project" value="TreeGrafter"/>
</dbReference>
<evidence type="ECO:0000256" key="8">
    <source>
        <dbReference type="ARBA" id="ARBA00022792"/>
    </source>
</evidence>
<dbReference type="Ensembl" id="ENSSANT00000071533.1">
    <property type="protein sequence ID" value="ENSSANP00000067306.1"/>
    <property type="gene ID" value="ENSSANG00000033528.1"/>
</dbReference>
<evidence type="ECO:0000313" key="16">
    <source>
        <dbReference type="Proteomes" id="UP000472260"/>
    </source>
</evidence>
<reference evidence="15" key="1">
    <citation type="submission" date="2025-08" db="UniProtKB">
        <authorList>
            <consortium name="Ensembl"/>
        </authorList>
    </citation>
    <scope>IDENTIFICATION</scope>
</reference>
<comment type="subunit">
    <text evidence="4">Complex I is composed of 45 different subunits.</text>
</comment>
<comment type="subcellular location">
    <subcellularLocation>
        <location evidence="2">Mitochondrion inner membrane</location>
        <topology evidence="2">Peripheral membrane protein</topology>
        <orientation evidence="2">Matrix side</orientation>
    </subcellularLocation>
</comment>
<keyword evidence="16" id="KW-1185">Reference proteome</keyword>
<keyword evidence="11" id="KW-0496">Mitochondrion</keyword>
<keyword evidence="8" id="KW-0999">Mitochondrion inner membrane</keyword>
<evidence type="ECO:0000313" key="15">
    <source>
        <dbReference type="Ensembl" id="ENSSANP00000067306.1"/>
    </source>
</evidence>
<keyword evidence="7" id="KW-0679">Respiratory chain</keyword>
<accession>A0A671QBD1</accession>
<dbReference type="Proteomes" id="UP000472260">
    <property type="component" value="Unassembled WGS sequence"/>
</dbReference>
<keyword evidence="10" id="KW-0007">Acetylation</keyword>
<evidence type="ECO:0000256" key="14">
    <source>
        <dbReference type="ARBA" id="ARBA00033401"/>
    </source>
</evidence>
<dbReference type="InterPro" id="IPR009947">
    <property type="entry name" value="NDUA7"/>
</dbReference>
<keyword evidence="9" id="KW-0249">Electron transport</keyword>
<evidence type="ECO:0000256" key="3">
    <source>
        <dbReference type="ARBA" id="ARBA00005482"/>
    </source>
</evidence>
<evidence type="ECO:0000256" key="4">
    <source>
        <dbReference type="ARBA" id="ARBA00011533"/>
    </source>
</evidence>
<comment type="function">
    <text evidence="1">Accessory subunit of the mitochondrial membrane respiratory chain NADH dehydrogenase (Complex I), that is believed not to be involved in catalysis. Complex I functions in the transfer of electrons from NADH to the respiratory chain. The immediate electron acceptor for the enzyme is believed to be ubiquinone.</text>
</comment>
<dbReference type="PANTHER" id="PTHR12485:SF1">
    <property type="entry name" value="NADH DEHYDROGENASE [UBIQUINONE] 1 ALPHA SUBCOMPLEX SUBUNIT 7"/>
    <property type="match status" value="1"/>
</dbReference>
<proteinExistence type="inferred from homology"/>
<dbReference type="Pfam" id="PF07347">
    <property type="entry name" value="CI-B14_5a"/>
    <property type="match status" value="1"/>
</dbReference>
<sequence length="78" mass="8998">MVNIYFIYVIDGRTQPPPKPSHRFANNYYCPRDGRRESVPPSVVMSSQKALTAGRWAGFPFYLLIFLQKLADYLNSIN</sequence>
<evidence type="ECO:0000256" key="9">
    <source>
        <dbReference type="ARBA" id="ARBA00022982"/>
    </source>
</evidence>
<protein>
    <recommendedName>
        <fullName evidence="5">NADH dehydrogenase [ubiquinone] 1 alpha subcomplex subunit 7</fullName>
    </recommendedName>
    <alternativeName>
        <fullName evidence="14">Complex I-B14.5a</fullName>
    </alternativeName>
    <alternativeName>
        <fullName evidence="13">NADH-ubiquinone oxidoreductase subunit B14.5a</fullName>
    </alternativeName>
</protein>
<dbReference type="GO" id="GO:0005743">
    <property type="term" value="C:mitochondrial inner membrane"/>
    <property type="evidence" value="ECO:0007669"/>
    <property type="project" value="UniProtKB-SubCell"/>
</dbReference>
<organism evidence="15 16">
    <name type="scientific">Sinocyclocheilus anshuiensis</name>
    <dbReference type="NCBI Taxonomy" id="1608454"/>
    <lineage>
        <taxon>Eukaryota</taxon>
        <taxon>Metazoa</taxon>
        <taxon>Chordata</taxon>
        <taxon>Craniata</taxon>
        <taxon>Vertebrata</taxon>
        <taxon>Euteleostomi</taxon>
        <taxon>Actinopterygii</taxon>
        <taxon>Neopterygii</taxon>
        <taxon>Teleostei</taxon>
        <taxon>Ostariophysi</taxon>
        <taxon>Cypriniformes</taxon>
        <taxon>Cyprinidae</taxon>
        <taxon>Cyprininae</taxon>
        <taxon>Sinocyclocheilus</taxon>
    </lineage>
</organism>
<evidence type="ECO:0000256" key="11">
    <source>
        <dbReference type="ARBA" id="ARBA00023128"/>
    </source>
</evidence>
<dbReference type="PANTHER" id="PTHR12485">
    <property type="entry name" value="NADH-UBIQUINONE OXIDOREDUCTASE SUBUNIT B"/>
    <property type="match status" value="1"/>
</dbReference>
<evidence type="ECO:0000256" key="7">
    <source>
        <dbReference type="ARBA" id="ARBA00022660"/>
    </source>
</evidence>